<dbReference type="SUPFAM" id="SSF52047">
    <property type="entry name" value="RNI-like"/>
    <property type="match status" value="1"/>
</dbReference>
<evidence type="ECO:0000313" key="2">
    <source>
        <dbReference type="EMBL" id="TEB28435.1"/>
    </source>
</evidence>
<evidence type="ECO:0000313" key="3">
    <source>
        <dbReference type="Proteomes" id="UP000298030"/>
    </source>
</evidence>
<dbReference type="Gene3D" id="3.80.10.10">
    <property type="entry name" value="Ribonuclease Inhibitor"/>
    <property type="match status" value="1"/>
</dbReference>
<reference evidence="2 3" key="1">
    <citation type="journal article" date="2019" name="Nat. Ecol. Evol.">
        <title>Megaphylogeny resolves global patterns of mushroom evolution.</title>
        <authorList>
            <person name="Varga T."/>
            <person name="Krizsan K."/>
            <person name="Foldi C."/>
            <person name="Dima B."/>
            <person name="Sanchez-Garcia M."/>
            <person name="Sanchez-Ramirez S."/>
            <person name="Szollosi G.J."/>
            <person name="Szarkandi J.G."/>
            <person name="Papp V."/>
            <person name="Albert L."/>
            <person name="Andreopoulos W."/>
            <person name="Angelini C."/>
            <person name="Antonin V."/>
            <person name="Barry K.W."/>
            <person name="Bougher N.L."/>
            <person name="Buchanan P."/>
            <person name="Buyck B."/>
            <person name="Bense V."/>
            <person name="Catcheside P."/>
            <person name="Chovatia M."/>
            <person name="Cooper J."/>
            <person name="Damon W."/>
            <person name="Desjardin D."/>
            <person name="Finy P."/>
            <person name="Geml J."/>
            <person name="Haridas S."/>
            <person name="Hughes K."/>
            <person name="Justo A."/>
            <person name="Karasinski D."/>
            <person name="Kautmanova I."/>
            <person name="Kiss B."/>
            <person name="Kocsube S."/>
            <person name="Kotiranta H."/>
            <person name="LaButti K.M."/>
            <person name="Lechner B.E."/>
            <person name="Liimatainen K."/>
            <person name="Lipzen A."/>
            <person name="Lukacs Z."/>
            <person name="Mihaltcheva S."/>
            <person name="Morgado L.N."/>
            <person name="Niskanen T."/>
            <person name="Noordeloos M.E."/>
            <person name="Ohm R.A."/>
            <person name="Ortiz-Santana B."/>
            <person name="Ovrebo C."/>
            <person name="Racz N."/>
            <person name="Riley R."/>
            <person name="Savchenko A."/>
            <person name="Shiryaev A."/>
            <person name="Soop K."/>
            <person name="Spirin V."/>
            <person name="Szebenyi C."/>
            <person name="Tomsovsky M."/>
            <person name="Tulloss R.E."/>
            <person name="Uehling J."/>
            <person name="Grigoriev I.V."/>
            <person name="Vagvolgyi C."/>
            <person name="Papp T."/>
            <person name="Martin F.M."/>
            <person name="Miettinen O."/>
            <person name="Hibbett D.S."/>
            <person name="Nagy L.G."/>
        </authorList>
    </citation>
    <scope>NUCLEOTIDE SEQUENCE [LARGE SCALE GENOMIC DNA]</scope>
    <source>
        <strain evidence="2 3">FP101781</strain>
    </source>
</reference>
<protein>
    <submittedName>
        <fullName evidence="2">Uncharacterized protein</fullName>
    </submittedName>
</protein>
<dbReference type="STRING" id="71717.A0A4Y7T2S9"/>
<dbReference type="OrthoDB" id="2925107at2759"/>
<sequence length="596" mass="67363">MSLSGNEPIPGDVRRVLHSNEPLHPTEFTTLRDYLYSRQARLDENRAKLKEVAAQLAILMEQEDRITELIAQGEDEVLACKKRLETSISALPTEILEIVFSHSLPSTISACTRHASLYHDQPPFSLVQVCSRWRHVAHHMPTLWAAFSIRSFSNSGLRIRDFPAFKRMVKMHYGRAPNLPKSLDLYLEPQAKPIGFSDLTYLAPAVFHPDIDIVNLSLGSPDLNGLLRGLGSPSSPGWWDFDNLKAVESLVLYSEQTQGTEGMIEIFSQERLPSLRRLCLRTGKTITEELLLQAYPVPWGNLTHIAITSWILYREWVEYFPNFRSLFHGIFYIKQEDSYDPSAEVIPVATFHDLADLTLIFQNDDVATISFPQHKYPALSHLRLGAYGWERGVDTAAFNVHNLECTNALANLTSLSLYHLSWEASVSPVLSILTATTNLRELTLGLSMDYDELLAHFQVDWEGYAILSRLEELTIDCTPTNYGDRRLHATASRLSLTSNGFTSMVKDRWRPIEGISQLKKARLFLTEGYQTLLSVVVGNLKEEVKEGLVLVARTTKKPQWGDPFNRTITHWHDGLVVREGSDCAQCEGDRGQLKAS</sequence>
<evidence type="ECO:0000256" key="1">
    <source>
        <dbReference type="SAM" id="MobiDB-lite"/>
    </source>
</evidence>
<feature type="region of interest" description="Disordered" evidence="1">
    <location>
        <begin position="1"/>
        <end position="20"/>
    </location>
</feature>
<dbReference type="Proteomes" id="UP000298030">
    <property type="component" value="Unassembled WGS sequence"/>
</dbReference>
<name>A0A4Y7T2S9_COPMI</name>
<dbReference type="EMBL" id="QPFP01000032">
    <property type="protein sequence ID" value="TEB28435.1"/>
    <property type="molecule type" value="Genomic_DNA"/>
</dbReference>
<comment type="caution">
    <text evidence="2">The sequence shown here is derived from an EMBL/GenBank/DDBJ whole genome shotgun (WGS) entry which is preliminary data.</text>
</comment>
<keyword evidence="3" id="KW-1185">Reference proteome</keyword>
<dbReference type="InterPro" id="IPR032675">
    <property type="entry name" value="LRR_dom_sf"/>
</dbReference>
<proteinExistence type="predicted"/>
<gene>
    <name evidence="2" type="ORF">FA13DRAFT_1735589</name>
</gene>
<accession>A0A4Y7T2S9</accession>
<organism evidence="2 3">
    <name type="scientific">Coprinellus micaceus</name>
    <name type="common">Glistening ink-cap mushroom</name>
    <name type="synonym">Coprinus micaceus</name>
    <dbReference type="NCBI Taxonomy" id="71717"/>
    <lineage>
        <taxon>Eukaryota</taxon>
        <taxon>Fungi</taxon>
        <taxon>Dikarya</taxon>
        <taxon>Basidiomycota</taxon>
        <taxon>Agaricomycotina</taxon>
        <taxon>Agaricomycetes</taxon>
        <taxon>Agaricomycetidae</taxon>
        <taxon>Agaricales</taxon>
        <taxon>Agaricineae</taxon>
        <taxon>Psathyrellaceae</taxon>
        <taxon>Coprinellus</taxon>
    </lineage>
</organism>
<dbReference type="AlphaFoldDB" id="A0A4Y7T2S9"/>
<dbReference type="Gene3D" id="1.20.1280.50">
    <property type="match status" value="1"/>
</dbReference>